<evidence type="ECO:0000313" key="2">
    <source>
        <dbReference type="Proteomes" id="UP001589613"/>
    </source>
</evidence>
<name>A0ABV5UZI5_9MICO</name>
<dbReference type="EMBL" id="JBHMAX010000005">
    <property type="protein sequence ID" value="MFB9730947.1"/>
    <property type="molecule type" value="Genomic_DNA"/>
</dbReference>
<gene>
    <name evidence="1" type="ORF">ACFFN0_02690</name>
</gene>
<proteinExistence type="predicted"/>
<dbReference type="Proteomes" id="UP001589613">
    <property type="component" value="Unassembled WGS sequence"/>
</dbReference>
<protein>
    <submittedName>
        <fullName evidence="1">Uncharacterized protein</fullName>
    </submittedName>
</protein>
<evidence type="ECO:0000313" key="1">
    <source>
        <dbReference type="EMBL" id="MFB9730947.1"/>
    </source>
</evidence>
<comment type="caution">
    <text evidence="1">The sequence shown here is derived from an EMBL/GenBank/DDBJ whole genome shotgun (WGS) entry which is preliminary data.</text>
</comment>
<reference evidence="1 2" key="1">
    <citation type="submission" date="2024-09" db="EMBL/GenBank/DDBJ databases">
        <authorList>
            <person name="Sun Q."/>
            <person name="Mori K."/>
        </authorList>
    </citation>
    <scope>NUCLEOTIDE SEQUENCE [LARGE SCALE GENOMIC DNA]</scope>
    <source>
        <strain evidence="1 2">JCM 12763</strain>
    </source>
</reference>
<accession>A0ABV5UZI5</accession>
<keyword evidence="2" id="KW-1185">Reference proteome</keyword>
<sequence length="293" mass="31015">MTLVAAWVAAGPAAADEHDDPWSRIRDGGDGVDVGLTVEQTQALADSYPPAASAESPVAWYDYVAVIDCIPPNSPDRPRLEICGFAVTFCEENVPDSSGPRSIIYRRTGYADGTDPTSWEPIGPTCFTDSVPARSGEPAVELTEAMIVEQFHRTDFALPQTVIQPPDGTALVNLPVYFELAWPDAGFAPAEVDTTTLVGRQVRIRPTLVGATYVTGDGTTIGPTTSLGGPYPDGGVTHTYDQPADVAPSITVEYGGEVSVDGGPWTTIPSTATIDGPSVDLQVLTSRNRLYSD</sequence>
<organism evidence="1 2">
    <name type="scientific">Ornithinimicrobium kibberense</name>
    <dbReference type="NCBI Taxonomy" id="282060"/>
    <lineage>
        <taxon>Bacteria</taxon>
        <taxon>Bacillati</taxon>
        <taxon>Actinomycetota</taxon>
        <taxon>Actinomycetes</taxon>
        <taxon>Micrococcales</taxon>
        <taxon>Ornithinimicrobiaceae</taxon>
        <taxon>Ornithinimicrobium</taxon>
    </lineage>
</organism>
<dbReference type="RefSeq" id="WP_141339202.1">
    <property type="nucleotide sequence ID" value="NZ_JBHMAX010000005.1"/>
</dbReference>